<organism evidence="2 3">
    <name type="scientific">Astrephomene gubernaculifera</name>
    <dbReference type="NCBI Taxonomy" id="47775"/>
    <lineage>
        <taxon>Eukaryota</taxon>
        <taxon>Viridiplantae</taxon>
        <taxon>Chlorophyta</taxon>
        <taxon>core chlorophytes</taxon>
        <taxon>Chlorophyceae</taxon>
        <taxon>CS clade</taxon>
        <taxon>Chlamydomonadales</taxon>
        <taxon>Astrephomenaceae</taxon>
        <taxon>Astrephomene</taxon>
    </lineage>
</organism>
<dbReference type="PANTHER" id="PTHR35114">
    <property type="entry name" value="CYTOCHROME OXIDASE COMPLEX ASSEMBLY PROTEIN"/>
    <property type="match status" value="1"/>
</dbReference>
<reference evidence="2 3" key="1">
    <citation type="journal article" date="2021" name="Sci. Rep.">
        <title>Genome sequencing of the multicellular alga Astrephomene provides insights into convergent evolution of germ-soma differentiation.</title>
        <authorList>
            <person name="Yamashita S."/>
            <person name="Yamamoto K."/>
            <person name="Matsuzaki R."/>
            <person name="Suzuki S."/>
            <person name="Yamaguchi H."/>
            <person name="Hirooka S."/>
            <person name="Minakuchi Y."/>
            <person name="Miyagishima S."/>
            <person name="Kawachi M."/>
            <person name="Toyoda A."/>
            <person name="Nozaki H."/>
        </authorList>
    </citation>
    <scope>NUCLEOTIDE SEQUENCE [LARGE SCALE GENOMIC DNA]</scope>
    <source>
        <strain evidence="2 3">NIES-4017</strain>
    </source>
</reference>
<gene>
    <name evidence="2" type="ORF">Agub_g13790</name>
</gene>
<keyword evidence="3" id="KW-1185">Reference proteome</keyword>
<protein>
    <submittedName>
        <fullName evidence="2">Uncharacterized protein</fullName>
    </submittedName>
</protein>
<sequence>MSKPLLRTAAAGALLGVSFYVGQDVVGEYTTYCILRDHALAIANKDEQLEAQIGKPYVDGPWYNASIGFTQTGHIAAVTFPLKGSSQITDVSVRAVRRPGVSSTALYNLTSGEWKVLDCSAMAPQAGGMVKPRSLMPVQAVPKVVDGKVIHGEECEECNRKAAAGSAAGAAATPSPAAAAPAEATGDVAAAPAPGAENGAQQKKRRRFFFF</sequence>
<evidence type="ECO:0000313" key="2">
    <source>
        <dbReference type="EMBL" id="GFR51365.1"/>
    </source>
</evidence>
<feature type="region of interest" description="Disordered" evidence="1">
    <location>
        <begin position="171"/>
        <end position="203"/>
    </location>
</feature>
<evidence type="ECO:0000313" key="3">
    <source>
        <dbReference type="Proteomes" id="UP001054857"/>
    </source>
</evidence>
<dbReference type="EMBL" id="BMAR01000049">
    <property type="protein sequence ID" value="GFR51365.1"/>
    <property type="molecule type" value="Genomic_DNA"/>
</dbReference>
<evidence type="ECO:0000256" key="1">
    <source>
        <dbReference type="SAM" id="MobiDB-lite"/>
    </source>
</evidence>
<name>A0AAD3HSV6_9CHLO</name>
<dbReference type="PANTHER" id="PTHR35114:SF1">
    <property type="entry name" value="CYTOCHROME OXIDASE COMPLEX ASSEMBLY PROTEIN"/>
    <property type="match status" value="1"/>
</dbReference>
<dbReference type="Proteomes" id="UP001054857">
    <property type="component" value="Unassembled WGS sequence"/>
</dbReference>
<proteinExistence type="predicted"/>
<comment type="caution">
    <text evidence="2">The sequence shown here is derived from an EMBL/GenBank/DDBJ whole genome shotgun (WGS) entry which is preliminary data.</text>
</comment>
<feature type="compositionally biased region" description="Low complexity" evidence="1">
    <location>
        <begin position="171"/>
        <end position="200"/>
    </location>
</feature>
<accession>A0AAD3HSV6</accession>
<dbReference type="AlphaFoldDB" id="A0AAD3HSV6"/>